<feature type="transmembrane region" description="Helical" evidence="5">
    <location>
        <begin position="22"/>
        <end position="43"/>
    </location>
</feature>
<dbReference type="InterPro" id="IPR050360">
    <property type="entry name" value="MFS_Sugar_Transporters"/>
</dbReference>
<protein>
    <recommendedName>
        <fullName evidence="8">Major facilitator superfamily (MFS) profile domain-containing protein</fullName>
    </recommendedName>
</protein>
<comment type="subcellular location">
    <subcellularLocation>
        <location evidence="1">Membrane</location>
        <topology evidence="1">Multi-pass membrane protein</topology>
    </subcellularLocation>
</comment>
<evidence type="ECO:0000256" key="5">
    <source>
        <dbReference type="SAM" id="Phobius"/>
    </source>
</evidence>
<dbReference type="SUPFAM" id="SSF103473">
    <property type="entry name" value="MFS general substrate transporter"/>
    <property type="match status" value="1"/>
</dbReference>
<organism evidence="6 7">
    <name type="scientific">Lasiosphaeria miniovina</name>
    <dbReference type="NCBI Taxonomy" id="1954250"/>
    <lineage>
        <taxon>Eukaryota</taxon>
        <taxon>Fungi</taxon>
        <taxon>Dikarya</taxon>
        <taxon>Ascomycota</taxon>
        <taxon>Pezizomycotina</taxon>
        <taxon>Sordariomycetes</taxon>
        <taxon>Sordariomycetidae</taxon>
        <taxon>Sordariales</taxon>
        <taxon>Lasiosphaeriaceae</taxon>
        <taxon>Lasiosphaeria</taxon>
    </lineage>
</organism>
<dbReference type="AlphaFoldDB" id="A0AA39ZZ43"/>
<evidence type="ECO:0000313" key="7">
    <source>
        <dbReference type="Proteomes" id="UP001172101"/>
    </source>
</evidence>
<dbReference type="GeneID" id="85321989"/>
<evidence type="ECO:0000256" key="2">
    <source>
        <dbReference type="ARBA" id="ARBA00022692"/>
    </source>
</evidence>
<dbReference type="Pfam" id="PF00083">
    <property type="entry name" value="Sugar_tr"/>
    <property type="match status" value="1"/>
</dbReference>
<dbReference type="InterPro" id="IPR036259">
    <property type="entry name" value="MFS_trans_sf"/>
</dbReference>
<keyword evidence="3 5" id="KW-1133">Transmembrane helix</keyword>
<keyword evidence="4 5" id="KW-0472">Membrane</keyword>
<dbReference type="EMBL" id="JAUIRO010000007">
    <property type="protein sequence ID" value="KAK0706298.1"/>
    <property type="molecule type" value="Genomic_DNA"/>
</dbReference>
<evidence type="ECO:0000256" key="1">
    <source>
        <dbReference type="ARBA" id="ARBA00004141"/>
    </source>
</evidence>
<dbReference type="Gene3D" id="1.20.1250.20">
    <property type="entry name" value="MFS general substrate transporter like domains"/>
    <property type="match status" value="1"/>
</dbReference>
<evidence type="ECO:0008006" key="8">
    <source>
        <dbReference type="Google" id="ProtNLM"/>
    </source>
</evidence>
<dbReference type="GO" id="GO:0016020">
    <property type="term" value="C:membrane"/>
    <property type="evidence" value="ECO:0007669"/>
    <property type="project" value="UniProtKB-SubCell"/>
</dbReference>
<reference evidence="6" key="1">
    <citation type="submission" date="2023-06" db="EMBL/GenBank/DDBJ databases">
        <title>Genome-scale phylogeny and comparative genomics of the fungal order Sordariales.</title>
        <authorList>
            <consortium name="Lawrence Berkeley National Laboratory"/>
            <person name="Hensen N."/>
            <person name="Bonometti L."/>
            <person name="Westerberg I."/>
            <person name="Brannstrom I.O."/>
            <person name="Guillou S."/>
            <person name="Cros-Aarteil S."/>
            <person name="Calhoun S."/>
            <person name="Haridas S."/>
            <person name="Kuo A."/>
            <person name="Mondo S."/>
            <person name="Pangilinan J."/>
            <person name="Riley R."/>
            <person name="LaButti K."/>
            <person name="Andreopoulos B."/>
            <person name="Lipzen A."/>
            <person name="Chen C."/>
            <person name="Yanf M."/>
            <person name="Daum C."/>
            <person name="Ng V."/>
            <person name="Clum A."/>
            <person name="Steindorff A."/>
            <person name="Ohm R."/>
            <person name="Martin F."/>
            <person name="Silar P."/>
            <person name="Natvig D."/>
            <person name="Lalanne C."/>
            <person name="Gautier V."/>
            <person name="Ament-velasquez S.L."/>
            <person name="Kruys A."/>
            <person name="Hutchinson M.I."/>
            <person name="Powell A.J."/>
            <person name="Barry K."/>
            <person name="Miller A.N."/>
            <person name="Grigoriev I.V."/>
            <person name="Debuchy R."/>
            <person name="Gladieux P."/>
            <person name="Thoren M.H."/>
            <person name="Johannesson H."/>
        </authorList>
    </citation>
    <scope>NUCLEOTIDE SEQUENCE</scope>
    <source>
        <strain evidence="6">SMH2392-1A</strain>
    </source>
</reference>
<feature type="transmembrane region" description="Helical" evidence="5">
    <location>
        <begin position="75"/>
        <end position="94"/>
    </location>
</feature>
<dbReference type="Proteomes" id="UP001172101">
    <property type="component" value="Unassembled WGS sequence"/>
</dbReference>
<dbReference type="PANTHER" id="PTHR48022">
    <property type="entry name" value="PLASTIDIC GLUCOSE TRANSPORTER 4"/>
    <property type="match status" value="1"/>
</dbReference>
<sequence>INGALPLFHPNNVNRASDYTCIVFVFVYSLGYSIGFGPAAWVYGSEVRAARVQLTIGTPTNQAIHIFPTAVRARGLSFAASAGAIGSIMVAQIWPVGIANIGSKIYFFFMAINLICVPIIYLLYPETNGRRLEDMDVLFGGNPAVIPTHLLEQDVDDTRGLVPKTSLANRPDLEPDQTI</sequence>
<evidence type="ECO:0000313" key="6">
    <source>
        <dbReference type="EMBL" id="KAK0706298.1"/>
    </source>
</evidence>
<comment type="caution">
    <text evidence="6">The sequence shown here is derived from an EMBL/GenBank/DDBJ whole genome shotgun (WGS) entry which is preliminary data.</text>
</comment>
<evidence type="ECO:0000256" key="3">
    <source>
        <dbReference type="ARBA" id="ARBA00022989"/>
    </source>
</evidence>
<dbReference type="PANTHER" id="PTHR48022:SF14">
    <property type="entry name" value="MAJOR FACILITATOR SUPERFAMILY (MFS) PROFILE DOMAIN-CONTAINING PROTEIN-RELATED"/>
    <property type="match status" value="1"/>
</dbReference>
<keyword evidence="2 5" id="KW-0812">Transmembrane</keyword>
<dbReference type="InterPro" id="IPR005828">
    <property type="entry name" value="MFS_sugar_transport-like"/>
</dbReference>
<dbReference type="GO" id="GO:0005351">
    <property type="term" value="F:carbohydrate:proton symporter activity"/>
    <property type="evidence" value="ECO:0007669"/>
    <property type="project" value="TreeGrafter"/>
</dbReference>
<accession>A0AA39ZZ43</accession>
<gene>
    <name evidence="6" type="ORF">B0T26DRAFT_656572</name>
</gene>
<feature type="non-terminal residue" evidence="6">
    <location>
        <position position="1"/>
    </location>
</feature>
<keyword evidence="7" id="KW-1185">Reference proteome</keyword>
<evidence type="ECO:0000256" key="4">
    <source>
        <dbReference type="ARBA" id="ARBA00023136"/>
    </source>
</evidence>
<proteinExistence type="predicted"/>
<dbReference type="RefSeq" id="XP_060291392.1">
    <property type="nucleotide sequence ID" value="XM_060438719.1"/>
</dbReference>
<name>A0AA39ZZ43_9PEZI</name>
<feature type="transmembrane region" description="Helical" evidence="5">
    <location>
        <begin position="106"/>
        <end position="124"/>
    </location>
</feature>